<accession>A0A7C9R8W5</accession>
<dbReference type="EMBL" id="JAAKZG010000007">
    <property type="protein sequence ID" value="NGN42935.1"/>
    <property type="molecule type" value="Genomic_DNA"/>
</dbReference>
<dbReference type="GO" id="GO:0035556">
    <property type="term" value="P:intracellular signal transduction"/>
    <property type="evidence" value="ECO:0007669"/>
    <property type="project" value="InterPro"/>
</dbReference>
<dbReference type="AlphaFoldDB" id="A0A7C9R8W5"/>
<dbReference type="InterPro" id="IPR011990">
    <property type="entry name" value="TPR-like_helical_dom_sf"/>
</dbReference>
<comment type="caution">
    <text evidence="2">The sequence shown here is derived from an EMBL/GenBank/DDBJ whole genome shotgun (WGS) entry which is preliminary data.</text>
</comment>
<gene>
    <name evidence="2" type="ORF">G6N74_17840</name>
</gene>
<dbReference type="Gene3D" id="3.40.50.10070">
    <property type="entry name" value="TolB, N-terminal domain"/>
    <property type="match status" value="1"/>
</dbReference>
<dbReference type="InterPro" id="IPR001054">
    <property type="entry name" value="A/G_cyclase"/>
</dbReference>
<dbReference type="CDD" id="cd07302">
    <property type="entry name" value="CHD"/>
    <property type="match status" value="1"/>
</dbReference>
<dbReference type="SUPFAM" id="SSF52964">
    <property type="entry name" value="TolB, N-terminal domain"/>
    <property type="match status" value="1"/>
</dbReference>
<dbReference type="Gene3D" id="3.30.70.1230">
    <property type="entry name" value="Nucleotide cyclase"/>
    <property type="match status" value="1"/>
</dbReference>
<dbReference type="SUPFAM" id="SSF55073">
    <property type="entry name" value="Nucleotide cyclase"/>
    <property type="match status" value="1"/>
</dbReference>
<dbReference type="GO" id="GO:0004016">
    <property type="term" value="F:adenylate cyclase activity"/>
    <property type="evidence" value="ECO:0007669"/>
    <property type="project" value="UniProtKB-ARBA"/>
</dbReference>
<dbReference type="PROSITE" id="PS50125">
    <property type="entry name" value="GUANYLATE_CYCLASE_2"/>
    <property type="match status" value="1"/>
</dbReference>
<evidence type="ECO:0000259" key="1">
    <source>
        <dbReference type="PROSITE" id="PS50125"/>
    </source>
</evidence>
<dbReference type="PANTHER" id="PTHR43081">
    <property type="entry name" value="ADENYLATE CYCLASE, TERMINAL-DIFFERENTIATION SPECIFIC-RELATED"/>
    <property type="match status" value="1"/>
</dbReference>
<dbReference type="Pfam" id="PF00211">
    <property type="entry name" value="Guanylate_cyc"/>
    <property type="match status" value="1"/>
</dbReference>
<organism evidence="2 3">
    <name type="scientific">Mesorhizobium zhangyense</name>
    <dbReference type="NCBI Taxonomy" id="1776730"/>
    <lineage>
        <taxon>Bacteria</taxon>
        <taxon>Pseudomonadati</taxon>
        <taxon>Pseudomonadota</taxon>
        <taxon>Alphaproteobacteria</taxon>
        <taxon>Hyphomicrobiales</taxon>
        <taxon>Phyllobacteriaceae</taxon>
        <taxon>Mesorhizobium</taxon>
    </lineage>
</organism>
<dbReference type="Gene3D" id="1.25.40.10">
    <property type="entry name" value="Tetratricopeptide repeat domain"/>
    <property type="match status" value="1"/>
</dbReference>
<name>A0A7C9R8W5_9HYPH</name>
<sequence>MAERQYTRQLATIISIDAVGFSRLMGLNDEAAVSAFEERRGVIVESCTSFGGRTFGAAGDSIMAEFGTPIDALRAAFDFQEKIAAINASAPEEIRMPFRAGINTGNVIVRDESLYGDDVNIAARIQEFAPHDGLAISKTTWHHVRDKSVAEFTDLGEFSLKNIALPVQVFIAARGGKPSPAIAGLYGSARPNPAPSGPPAVAVLPFGIEGDGREIEYMAEGIAEDIIQGLSNTRWLPVIARSSSFQFRDDTLGTRLVGNALGARYIVSGKLAHGGGKIRVHVNLADASNGRQVWSRRFDRDFTGIIDLQDEIGGEIVSILEKEVDRAEQVRTFQVPWESMETWQLVRRGRWHMQRRTSEDTKLALEFFEKAFVEDPNSSAVLNELAWWYFWRAWLRFGHIEDLAKVVDFSRKALLMDSQDARPHAHLGITEIMRGRPKLALEHLGEALHINPSFAFARSAMGSAHLLLGQARQAMPLLLDAERLSPFDIYGFHNLGELTAAHSFMHDWDAAIETANRSLDLSPGYFYARFLKVGALARSGRINEAKRERAIFETRHPDFSIDRVAWIPFTEKSANTYLIENFELAQRD</sequence>
<protein>
    <submittedName>
        <fullName evidence="2">Adenylate/guanylate cyclase domain-containing protein</fullName>
    </submittedName>
</protein>
<dbReference type="SUPFAM" id="SSF48452">
    <property type="entry name" value="TPR-like"/>
    <property type="match status" value="1"/>
</dbReference>
<dbReference type="GO" id="GO:0006171">
    <property type="term" value="P:cAMP biosynthetic process"/>
    <property type="evidence" value="ECO:0007669"/>
    <property type="project" value="TreeGrafter"/>
</dbReference>
<dbReference type="InterPro" id="IPR029787">
    <property type="entry name" value="Nucleotide_cyclase"/>
</dbReference>
<dbReference type="Proteomes" id="UP000481252">
    <property type="component" value="Unassembled WGS sequence"/>
</dbReference>
<dbReference type="SMART" id="SM00028">
    <property type="entry name" value="TPR"/>
    <property type="match status" value="3"/>
</dbReference>
<proteinExistence type="predicted"/>
<dbReference type="InterPro" id="IPR019734">
    <property type="entry name" value="TPR_rpt"/>
</dbReference>
<evidence type="ECO:0000313" key="2">
    <source>
        <dbReference type="EMBL" id="NGN42935.1"/>
    </source>
</evidence>
<dbReference type="RefSeq" id="WP_165119300.1">
    <property type="nucleotide sequence ID" value="NZ_JAAKZG010000007.1"/>
</dbReference>
<reference evidence="2 3" key="1">
    <citation type="submission" date="2020-02" db="EMBL/GenBank/DDBJ databases">
        <title>Genome sequence of the type strain CGMCC 1.15528 of Mesorhizobium zhangyense.</title>
        <authorList>
            <person name="Gao J."/>
            <person name="Sun J."/>
        </authorList>
    </citation>
    <scope>NUCLEOTIDE SEQUENCE [LARGE SCALE GENOMIC DNA]</scope>
    <source>
        <strain evidence="2 3">CGMCC 1.15528</strain>
    </source>
</reference>
<evidence type="ECO:0000313" key="3">
    <source>
        <dbReference type="Proteomes" id="UP000481252"/>
    </source>
</evidence>
<feature type="domain" description="Guanylate cyclase" evidence="1">
    <location>
        <begin position="12"/>
        <end position="126"/>
    </location>
</feature>
<dbReference type="PANTHER" id="PTHR43081:SF19">
    <property type="entry name" value="PH-SENSITIVE ADENYLATE CYCLASE RV1264"/>
    <property type="match status" value="1"/>
</dbReference>
<dbReference type="InterPro" id="IPR050697">
    <property type="entry name" value="Adenylyl/Guanylyl_Cyclase_3/4"/>
</dbReference>
<keyword evidence="3" id="KW-1185">Reference proteome</keyword>